<sequence length="318" mass="35496">MRFEIIPSEGHDSYILKDTRSGTFVEILTFGALLNQFATRTQSGETINVIDGFTGVQDAKQNITNGFHSAKLSPFVCRLHKGQYSFEGKDYKIDKFYMGDSAIHGLLYDAPFKVSATHVDEHKATLSLIYTYRDSSQGFPFAFDIEVLYKLGEKGDLQLTTHVTNAGTGNMPISDGWHPYFTLGATINTAAVRFDSKELVEFDEALLPNGKTSLYNSFNQFKIFGDTELDNCFTLNREKYEGDLPAFEIKDEAAGIQLGIYPDDSYPYLQIYTPPSRTSIAVENLSSVPDAFNNKTGLITLSRGEARTFSTTYKLTTL</sequence>
<protein>
    <submittedName>
        <fullName evidence="4">Aldose 1-epimerase</fullName>
    </submittedName>
</protein>
<name>A0A1H3VNG8_9BACT</name>
<accession>A0A1H3VNG8</accession>
<proteinExistence type="predicted"/>
<dbReference type="SUPFAM" id="SSF74650">
    <property type="entry name" value="Galactose mutarotase-like"/>
    <property type="match status" value="1"/>
</dbReference>
<dbReference type="InterPro" id="IPR008183">
    <property type="entry name" value="Aldose_1/G6P_1-epimerase"/>
</dbReference>
<organism evidence="4 5">
    <name type="scientific">Arachidicoccus rhizosphaerae</name>
    <dbReference type="NCBI Taxonomy" id="551991"/>
    <lineage>
        <taxon>Bacteria</taxon>
        <taxon>Pseudomonadati</taxon>
        <taxon>Bacteroidota</taxon>
        <taxon>Chitinophagia</taxon>
        <taxon>Chitinophagales</taxon>
        <taxon>Chitinophagaceae</taxon>
        <taxon>Arachidicoccus</taxon>
    </lineage>
</organism>
<dbReference type="AlphaFoldDB" id="A0A1H3VNG8"/>
<dbReference type="PANTHER" id="PTHR10091">
    <property type="entry name" value="ALDOSE-1-EPIMERASE"/>
    <property type="match status" value="1"/>
</dbReference>
<dbReference type="STRING" id="551991.SAMN05192529_101271"/>
<dbReference type="CDD" id="cd01081">
    <property type="entry name" value="Aldose_epim"/>
    <property type="match status" value="1"/>
</dbReference>
<dbReference type="InterPro" id="IPR011013">
    <property type="entry name" value="Gal_mutarotase_sf_dom"/>
</dbReference>
<dbReference type="GO" id="GO:0030246">
    <property type="term" value="F:carbohydrate binding"/>
    <property type="evidence" value="ECO:0007669"/>
    <property type="project" value="InterPro"/>
</dbReference>
<evidence type="ECO:0000256" key="2">
    <source>
        <dbReference type="ARBA" id="ARBA00011245"/>
    </source>
</evidence>
<dbReference type="PANTHER" id="PTHR10091:SF0">
    <property type="entry name" value="GALACTOSE MUTAROTASE"/>
    <property type="match status" value="1"/>
</dbReference>
<dbReference type="Pfam" id="PF01263">
    <property type="entry name" value="Aldose_epim"/>
    <property type="match status" value="1"/>
</dbReference>
<dbReference type="Gene3D" id="2.70.98.10">
    <property type="match status" value="1"/>
</dbReference>
<evidence type="ECO:0000313" key="5">
    <source>
        <dbReference type="Proteomes" id="UP000199041"/>
    </source>
</evidence>
<evidence type="ECO:0000256" key="1">
    <source>
        <dbReference type="ARBA" id="ARBA00001913"/>
    </source>
</evidence>
<dbReference type="GO" id="GO:0033499">
    <property type="term" value="P:galactose catabolic process via UDP-galactose, Leloir pathway"/>
    <property type="evidence" value="ECO:0007669"/>
    <property type="project" value="TreeGrafter"/>
</dbReference>
<dbReference type="InterPro" id="IPR014718">
    <property type="entry name" value="GH-type_carb-bd"/>
</dbReference>
<keyword evidence="5" id="KW-1185">Reference proteome</keyword>
<comment type="subunit">
    <text evidence="2">Monomer.</text>
</comment>
<evidence type="ECO:0000313" key="4">
    <source>
        <dbReference type="EMBL" id="SDZ75804.1"/>
    </source>
</evidence>
<comment type="cofactor">
    <cofactor evidence="1">
        <name>Ca(2+)</name>
        <dbReference type="ChEBI" id="CHEBI:29108"/>
    </cofactor>
</comment>
<gene>
    <name evidence="4" type="ORF">SAMN05192529_101271</name>
</gene>
<dbReference type="OrthoDB" id="9808779at2"/>
<evidence type="ECO:0000256" key="3">
    <source>
        <dbReference type="ARBA" id="ARBA00022837"/>
    </source>
</evidence>
<reference evidence="4 5" key="1">
    <citation type="submission" date="2016-10" db="EMBL/GenBank/DDBJ databases">
        <authorList>
            <person name="de Groot N.N."/>
        </authorList>
    </citation>
    <scope>NUCLEOTIDE SEQUENCE [LARGE SCALE GENOMIC DNA]</scope>
    <source>
        <strain evidence="4 5">Vu-144</strain>
    </source>
</reference>
<dbReference type="Proteomes" id="UP000199041">
    <property type="component" value="Unassembled WGS sequence"/>
</dbReference>
<dbReference type="RefSeq" id="WP_091392372.1">
    <property type="nucleotide sequence ID" value="NZ_FNQY01000001.1"/>
</dbReference>
<dbReference type="GO" id="GO:0006006">
    <property type="term" value="P:glucose metabolic process"/>
    <property type="evidence" value="ECO:0007669"/>
    <property type="project" value="TreeGrafter"/>
</dbReference>
<dbReference type="GO" id="GO:0004034">
    <property type="term" value="F:aldose 1-epimerase activity"/>
    <property type="evidence" value="ECO:0007669"/>
    <property type="project" value="TreeGrafter"/>
</dbReference>
<dbReference type="EMBL" id="FNQY01000001">
    <property type="protein sequence ID" value="SDZ75804.1"/>
    <property type="molecule type" value="Genomic_DNA"/>
</dbReference>
<keyword evidence="3" id="KW-0106">Calcium</keyword>